<sequence length="115" mass="13620">MDENSVTLYYSLTSHVEIPVDSYIEYQGERYTLFVPENFKKKGTRNFEYTVKFAGNQEILKKYKYKDISSVPYRLKFPLTTTPQLFLKLLVDNLNLRDSGWVVGNGKFKYNKRIK</sequence>
<protein>
    <submittedName>
        <fullName evidence="1">Uncharacterized protein</fullName>
    </submittedName>
</protein>
<organism evidence="1">
    <name type="scientific">termite gut metagenome</name>
    <dbReference type="NCBI Taxonomy" id="433724"/>
    <lineage>
        <taxon>unclassified sequences</taxon>
        <taxon>metagenomes</taxon>
        <taxon>organismal metagenomes</taxon>
    </lineage>
</organism>
<comment type="caution">
    <text evidence="1">The sequence shown here is derived from an EMBL/GenBank/DDBJ whole genome shotgun (WGS) entry which is preliminary data.</text>
</comment>
<name>A0A5J4PB24_9ZZZZ</name>
<proteinExistence type="predicted"/>
<evidence type="ECO:0000313" key="1">
    <source>
        <dbReference type="EMBL" id="KAA6305814.1"/>
    </source>
</evidence>
<reference evidence="1" key="1">
    <citation type="submission" date="2019-03" db="EMBL/GenBank/DDBJ databases">
        <title>Single cell metagenomics reveals metabolic interactions within the superorganism composed of flagellate Streblomastix strix and complex community of Bacteroidetes bacteria on its surface.</title>
        <authorList>
            <person name="Treitli S.C."/>
            <person name="Kolisko M."/>
            <person name="Husnik F."/>
            <person name="Keeling P."/>
            <person name="Hampl V."/>
        </authorList>
    </citation>
    <scope>NUCLEOTIDE SEQUENCE</scope>
    <source>
        <strain evidence="1">STM</strain>
    </source>
</reference>
<accession>A0A5J4PB24</accession>
<dbReference type="AlphaFoldDB" id="A0A5J4PB24"/>
<dbReference type="EMBL" id="SNRY01010395">
    <property type="protein sequence ID" value="KAA6305814.1"/>
    <property type="molecule type" value="Genomic_DNA"/>
</dbReference>
<gene>
    <name evidence="1" type="ORF">EZS27_042532</name>
</gene>